<keyword evidence="3" id="KW-1185">Reference proteome</keyword>
<dbReference type="STRING" id="28445.BHQ20_14090"/>
<gene>
    <name evidence="2" type="ORF">BST27_08190</name>
</gene>
<feature type="region of interest" description="Disordered" evidence="1">
    <location>
        <begin position="1"/>
        <end position="66"/>
    </location>
</feature>
<name>A0A1E3SF13_MYCIE</name>
<proteinExistence type="predicted"/>
<dbReference type="AlphaFoldDB" id="A0A1E3SF13"/>
<evidence type="ECO:0000313" key="3">
    <source>
        <dbReference type="Proteomes" id="UP000192739"/>
    </source>
</evidence>
<feature type="region of interest" description="Disordered" evidence="1">
    <location>
        <begin position="150"/>
        <end position="173"/>
    </location>
</feature>
<organism evidence="2 3">
    <name type="scientific">Mycobacterium intermedium</name>
    <dbReference type="NCBI Taxonomy" id="28445"/>
    <lineage>
        <taxon>Bacteria</taxon>
        <taxon>Bacillati</taxon>
        <taxon>Actinomycetota</taxon>
        <taxon>Actinomycetes</taxon>
        <taxon>Mycobacteriales</taxon>
        <taxon>Mycobacteriaceae</taxon>
        <taxon>Mycobacterium</taxon>
        <taxon>Mycobacterium simiae complex</taxon>
    </lineage>
</organism>
<protein>
    <submittedName>
        <fullName evidence="2">Uncharacterized protein</fullName>
    </submittedName>
</protein>
<feature type="compositionally biased region" description="Basic and acidic residues" evidence="1">
    <location>
        <begin position="53"/>
        <end position="66"/>
    </location>
</feature>
<sequence>MTETATAATEAATPADTPAAPTPTLPAEPLSQPAPREPAAPTQPAAEAPDDTTESHNAEAARWRTKLRAAEAERDALAERLAGYQRRECEAAIANLLEVPADLWDLGGADHAAFYGEDGSLDAGAVRAAAEALIAQRPRLARPEVHTPNLWGQNGATPPGPSAAGWDTVIKGR</sequence>
<dbReference type="EMBL" id="MVHT01000016">
    <property type="protein sequence ID" value="ORB07823.1"/>
    <property type="molecule type" value="Genomic_DNA"/>
</dbReference>
<reference evidence="2 3" key="1">
    <citation type="submission" date="2017-02" db="EMBL/GenBank/DDBJ databases">
        <title>The new phylogeny of genus Mycobacterium.</title>
        <authorList>
            <person name="Tortoli E."/>
            <person name="Trovato A."/>
            <person name="Cirillo D.M."/>
        </authorList>
    </citation>
    <scope>NUCLEOTIDE SEQUENCE [LARGE SCALE GENOMIC DNA]</scope>
    <source>
        <strain evidence="2 3">DSM 44049</strain>
    </source>
</reference>
<accession>A0A1E3SF13</accession>
<feature type="compositionally biased region" description="Low complexity" evidence="1">
    <location>
        <begin position="27"/>
        <end position="47"/>
    </location>
</feature>
<dbReference type="Proteomes" id="UP000192739">
    <property type="component" value="Unassembled WGS sequence"/>
</dbReference>
<evidence type="ECO:0000256" key="1">
    <source>
        <dbReference type="SAM" id="MobiDB-lite"/>
    </source>
</evidence>
<feature type="compositionally biased region" description="Low complexity" evidence="1">
    <location>
        <begin position="1"/>
        <end position="19"/>
    </location>
</feature>
<dbReference type="RefSeq" id="WP_069419760.1">
    <property type="nucleotide sequence ID" value="NZ_CBCRZH010000015.1"/>
</dbReference>
<evidence type="ECO:0000313" key="2">
    <source>
        <dbReference type="EMBL" id="ORB07823.1"/>
    </source>
</evidence>
<dbReference type="OrthoDB" id="4750641at2"/>
<comment type="caution">
    <text evidence="2">The sequence shown here is derived from an EMBL/GenBank/DDBJ whole genome shotgun (WGS) entry which is preliminary data.</text>
</comment>